<evidence type="ECO:0000256" key="9">
    <source>
        <dbReference type="HAMAP-Rule" id="MF_01987"/>
    </source>
</evidence>
<keyword evidence="5 9" id="KW-0067">ATP-binding</keyword>
<dbReference type="InterPro" id="IPR011611">
    <property type="entry name" value="PfkB_dom"/>
</dbReference>
<comment type="similarity">
    <text evidence="9">Belongs to the carbohydrate kinase PfkB family. Ribokinase subfamily.</text>
</comment>
<gene>
    <name evidence="9 11" type="primary">rbsK</name>
    <name evidence="11" type="ORF">GCM10011346_05730</name>
</gene>
<dbReference type="Pfam" id="PF00294">
    <property type="entry name" value="PfkB"/>
    <property type="match status" value="1"/>
</dbReference>
<dbReference type="PANTHER" id="PTHR10584:SF166">
    <property type="entry name" value="RIBOKINASE"/>
    <property type="match status" value="1"/>
</dbReference>
<dbReference type="InterPro" id="IPR029056">
    <property type="entry name" value="Ribokinase-like"/>
</dbReference>
<feature type="binding site" evidence="9">
    <location>
        <position position="266"/>
    </location>
    <ligand>
        <name>K(+)</name>
        <dbReference type="ChEBI" id="CHEBI:29103"/>
    </ligand>
</feature>
<comment type="function">
    <text evidence="9">Catalyzes the phosphorylation of ribose at O-5 in a reaction requiring ATP and magnesium. The resulting D-ribose-5-phosphate can then be used either for sythesis of nucleotides, histidine, and tryptophan, or as a component of the pentose phosphate pathway.</text>
</comment>
<keyword evidence="12" id="KW-1185">Reference proteome</keyword>
<comment type="pathway">
    <text evidence="9">Carbohydrate metabolism; D-ribose degradation; D-ribose 5-phosphate from beta-D-ribopyranose: step 2/2.</text>
</comment>
<feature type="binding site" evidence="9">
    <location>
        <position position="270"/>
    </location>
    <ligand>
        <name>substrate</name>
    </ligand>
</feature>
<evidence type="ECO:0000256" key="7">
    <source>
        <dbReference type="ARBA" id="ARBA00022958"/>
    </source>
</evidence>
<feature type="binding site" evidence="9">
    <location>
        <position position="303"/>
    </location>
    <ligand>
        <name>K(+)</name>
        <dbReference type="ChEBI" id="CHEBI:29103"/>
    </ligand>
</feature>
<keyword evidence="2 9" id="KW-0479">Metal-binding</keyword>
<name>A0ABQ2NNK1_9BACI</name>
<dbReference type="SUPFAM" id="SSF53613">
    <property type="entry name" value="Ribokinase-like"/>
    <property type="match status" value="1"/>
</dbReference>
<organism evidence="11 12">
    <name type="scientific">Oceanobacillus neutriphilus</name>
    <dbReference type="NCBI Taxonomy" id="531815"/>
    <lineage>
        <taxon>Bacteria</taxon>
        <taxon>Bacillati</taxon>
        <taxon>Bacillota</taxon>
        <taxon>Bacilli</taxon>
        <taxon>Bacillales</taxon>
        <taxon>Bacillaceae</taxon>
        <taxon>Oceanobacillus</taxon>
    </lineage>
</organism>
<feature type="domain" description="Carbohydrate kinase PfkB" evidence="10">
    <location>
        <begin position="21"/>
        <end position="312"/>
    </location>
</feature>
<dbReference type="PANTHER" id="PTHR10584">
    <property type="entry name" value="SUGAR KINASE"/>
    <property type="match status" value="1"/>
</dbReference>
<keyword evidence="4 9" id="KW-0418">Kinase</keyword>
<feature type="binding site" evidence="9">
    <location>
        <begin position="57"/>
        <end position="61"/>
    </location>
    <ligand>
        <name>substrate</name>
    </ligand>
</feature>
<keyword evidence="8 9" id="KW-0119">Carbohydrate metabolism</keyword>
<evidence type="ECO:0000256" key="8">
    <source>
        <dbReference type="ARBA" id="ARBA00023277"/>
    </source>
</evidence>
<dbReference type="Gene3D" id="3.40.1190.20">
    <property type="match status" value="1"/>
</dbReference>
<feature type="binding site" evidence="9">
    <location>
        <position position="158"/>
    </location>
    <ligand>
        <name>substrate</name>
    </ligand>
</feature>
<keyword evidence="1 9" id="KW-0808">Transferase</keyword>
<evidence type="ECO:0000313" key="11">
    <source>
        <dbReference type="EMBL" id="GGP07857.1"/>
    </source>
</evidence>
<accession>A0ABQ2NNK1</accession>
<proteinExistence type="inferred from homology"/>
<evidence type="ECO:0000256" key="3">
    <source>
        <dbReference type="ARBA" id="ARBA00022741"/>
    </source>
</evidence>
<feature type="binding site" evidence="9">
    <location>
        <begin position="269"/>
        <end position="270"/>
    </location>
    <ligand>
        <name>ATP</name>
        <dbReference type="ChEBI" id="CHEBI:30616"/>
    </ligand>
</feature>
<dbReference type="EC" id="2.7.1.15" evidence="9"/>
<keyword evidence="6 9" id="KW-0460">Magnesium</keyword>
<evidence type="ECO:0000259" key="10">
    <source>
        <dbReference type="Pfam" id="PF00294"/>
    </source>
</evidence>
<feature type="binding site" evidence="9">
    <location>
        <begin position="238"/>
        <end position="243"/>
    </location>
    <ligand>
        <name>ATP</name>
        <dbReference type="ChEBI" id="CHEBI:30616"/>
    </ligand>
</feature>
<evidence type="ECO:0000256" key="2">
    <source>
        <dbReference type="ARBA" id="ARBA00022723"/>
    </source>
</evidence>
<sequence>MQNDSKKLYSKGMKKVENKYDLIVFGSLNMDYVGYVDKLPEPGETVASNSFNIGPGGKAANQVITAAKLTATTAMVGRVGDDHIGTVMKNELAQAGVDDENVLISPGIQTGIAMVSVDQSGNNSIVTYKGANAILTEEDVTHSLDKMKRAEGVVLQLEMDKQVGEYTIQMASDLGKKIILNLAPIVDIDSEVLKLVDLLIVNEPESSFLSGMDVNSVDSAKEAVEIISKIGIDNIVITLGGEGAVFKTGDIIKHYPASKVNVVDTTGAGDCFVGAVSFFWIRSGDLDISVKNAVNVAALSVTKQGAITSLPSLAEYEQFIDKEEFDFHQLNISK</sequence>
<keyword evidence="7 9" id="KW-0630">Potassium</keyword>
<comment type="caution">
    <text evidence="9">Lacks conserved residue(s) required for the propagation of feature annotation.</text>
</comment>
<dbReference type="Proteomes" id="UP000641206">
    <property type="component" value="Unassembled WGS sequence"/>
</dbReference>
<comment type="caution">
    <text evidence="11">The sequence shown here is derived from an EMBL/GenBank/DDBJ whole genome shotgun (WGS) entry which is preliminary data.</text>
</comment>
<keyword evidence="3 9" id="KW-0547">Nucleotide-binding</keyword>
<feature type="binding site" evidence="9">
    <location>
        <position position="305"/>
    </location>
    <ligand>
        <name>K(+)</name>
        <dbReference type="ChEBI" id="CHEBI:29103"/>
    </ligand>
</feature>
<keyword evidence="9" id="KW-0963">Cytoplasm</keyword>
<feature type="binding site" evidence="9">
    <location>
        <position position="202"/>
    </location>
    <ligand>
        <name>ATP</name>
        <dbReference type="ChEBI" id="CHEBI:30616"/>
    </ligand>
</feature>
<feature type="active site" description="Proton acceptor" evidence="9">
    <location>
        <position position="270"/>
    </location>
</feature>
<evidence type="ECO:0000313" key="12">
    <source>
        <dbReference type="Proteomes" id="UP000641206"/>
    </source>
</evidence>
<evidence type="ECO:0000256" key="6">
    <source>
        <dbReference type="ARBA" id="ARBA00022842"/>
    </source>
</evidence>
<dbReference type="InterPro" id="IPR011877">
    <property type="entry name" value="Ribokinase"/>
</dbReference>
<feature type="binding site" evidence="9">
    <location>
        <begin position="29"/>
        <end position="31"/>
    </location>
    <ligand>
        <name>substrate</name>
    </ligand>
</feature>
<evidence type="ECO:0000256" key="1">
    <source>
        <dbReference type="ARBA" id="ARBA00022679"/>
    </source>
</evidence>
<dbReference type="HAMAP" id="MF_01987">
    <property type="entry name" value="Ribokinase"/>
    <property type="match status" value="1"/>
</dbReference>
<feature type="binding site" evidence="9">
    <location>
        <position position="264"/>
    </location>
    <ligand>
        <name>K(+)</name>
        <dbReference type="ChEBI" id="CHEBI:29103"/>
    </ligand>
</feature>
<dbReference type="CDD" id="cd01174">
    <property type="entry name" value="ribokinase"/>
    <property type="match status" value="1"/>
</dbReference>
<reference evidence="12" key="1">
    <citation type="journal article" date="2019" name="Int. J. Syst. Evol. Microbiol.">
        <title>The Global Catalogue of Microorganisms (GCM) 10K type strain sequencing project: providing services to taxonomists for standard genome sequencing and annotation.</title>
        <authorList>
            <consortium name="The Broad Institute Genomics Platform"/>
            <consortium name="The Broad Institute Genome Sequencing Center for Infectious Disease"/>
            <person name="Wu L."/>
            <person name="Ma J."/>
        </authorList>
    </citation>
    <scope>NUCLEOTIDE SEQUENCE [LARGE SCALE GENOMIC DNA]</scope>
    <source>
        <strain evidence="12">CGMCC 1.7693</strain>
    </source>
</reference>
<protein>
    <recommendedName>
        <fullName evidence="9">Ribokinase</fullName>
        <shortName evidence="9">RK</shortName>
        <ecNumber evidence="9">2.7.1.15</ecNumber>
    </recommendedName>
</protein>
<comment type="subcellular location">
    <subcellularLocation>
        <location evidence="9">Cytoplasm</location>
    </subcellularLocation>
</comment>
<feature type="binding site" evidence="9">
    <location>
        <position position="309"/>
    </location>
    <ligand>
        <name>K(+)</name>
        <dbReference type="ChEBI" id="CHEBI:29103"/>
    </ligand>
</feature>
<comment type="catalytic activity">
    <reaction evidence="9">
        <text>D-ribose + ATP = D-ribose 5-phosphate + ADP + H(+)</text>
        <dbReference type="Rhea" id="RHEA:13697"/>
        <dbReference type="ChEBI" id="CHEBI:15378"/>
        <dbReference type="ChEBI" id="CHEBI:30616"/>
        <dbReference type="ChEBI" id="CHEBI:47013"/>
        <dbReference type="ChEBI" id="CHEBI:78346"/>
        <dbReference type="ChEBI" id="CHEBI:456216"/>
        <dbReference type="EC" id="2.7.1.15"/>
    </reaction>
</comment>
<comment type="cofactor">
    <cofactor evidence="9">
        <name>Mg(2+)</name>
        <dbReference type="ChEBI" id="CHEBI:18420"/>
    </cofactor>
    <text evidence="9">Requires a divalent cation, most likely magnesium in vivo, as an electrophilic catalyst to aid phosphoryl group transfer. It is the chelate of the metal and the nucleotide that is the actual substrate.</text>
</comment>
<evidence type="ECO:0000256" key="5">
    <source>
        <dbReference type="ARBA" id="ARBA00022840"/>
    </source>
</evidence>
<feature type="binding site" evidence="9">
    <location>
        <position position="300"/>
    </location>
    <ligand>
        <name>K(+)</name>
        <dbReference type="ChEBI" id="CHEBI:29103"/>
    </ligand>
</feature>
<dbReference type="InterPro" id="IPR002139">
    <property type="entry name" value="Ribo/fructo_kinase"/>
</dbReference>
<comment type="activity regulation">
    <text evidence="9">Activated by a monovalent cation that binds near, but not in, the active site. The most likely occupant of the site in vivo is potassium. Ion binding induces a conformational change that may alter substrate affinity.</text>
</comment>
<evidence type="ECO:0000256" key="4">
    <source>
        <dbReference type="ARBA" id="ARBA00022777"/>
    </source>
</evidence>
<dbReference type="EMBL" id="BMLW01000001">
    <property type="protein sequence ID" value="GGP07857.1"/>
    <property type="molecule type" value="Genomic_DNA"/>
</dbReference>
<comment type="subunit">
    <text evidence="9">Homodimer.</text>
</comment>
<dbReference type="PRINTS" id="PR00990">
    <property type="entry name" value="RIBOKINASE"/>
</dbReference>